<reference evidence="1 2" key="1">
    <citation type="journal article" date="2017" name="Int. J. Syst. Evol. Microbiol.">
        <title>Jeotgalibaca porci sp. nov. and Jeotgalibaca arthritidis sp. nov., isolated from pigs, and emended description of the genus Jeotgalibaca.</title>
        <authorList>
            <person name="Zamora L."/>
            <person name="Perez-Sancho M."/>
            <person name="Dominguez L."/>
            <person name="Fernandez-Garayzabal J.F."/>
            <person name="Vela A.I."/>
        </authorList>
    </citation>
    <scope>NUCLEOTIDE SEQUENCE [LARGE SCALE GENOMIC DNA]</scope>
    <source>
        <strain evidence="1 2">CECT 9157</strain>
    </source>
</reference>
<sequence>MPFQIAALEHFLNYHGQKYIAPAKAGEEKDIMETFKKDGQTARQAFTELAQSVDQSLQDFHMQKVSGWMNQAQIGRPHFWCYFKREEESKHDPHFAIRLITLDDGLGISVEVSFIERGVVPETIVRQNQVLAVPIQAPLYYLAQSNGVSSRYKATEENRLFLQEAVADKTVRKVLVKVDIPKLSSYSDQESLVTAILEGFRLLSPYYLATK</sequence>
<gene>
    <name evidence="1" type="ORF">G7057_03535</name>
</gene>
<evidence type="ECO:0000313" key="2">
    <source>
        <dbReference type="Proteomes" id="UP000501451"/>
    </source>
</evidence>
<accession>A0A6G7K8P0</accession>
<evidence type="ECO:0000313" key="1">
    <source>
        <dbReference type="EMBL" id="QII81639.1"/>
    </source>
</evidence>
<name>A0A6G7K8P0_9LACT</name>
<dbReference type="RefSeq" id="WP_166161397.1">
    <property type="nucleotide sequence ID" value="NZ_CP049740.1"/>
</dbReference>
<keyword evidence="2" id="KW-1185">Reference proteome</keyword>
<protein>
    <submittedName>
        <fullName evidence="1">Ribonuclease P</fullName>
    </submittedName>
</protein>
<dbReference type="EMBL" id="CP049740">
    <property type="protein sequence ID" value="QII81639.1"/>
    <property type="molecule type" value="Genomic_DNA"/>
</dbReference>
<dbReference type="Proteomes" id="UP000501451">
    <property type="component" value="Chromosome"/>
</dbReference>
<dbReference type="KEGG" id="jar:G7057_03535"/>
<dbReference type="AlphaFoldDB" id="A0A6G7K8P0"/>
<proteinExistence type="predicted"/>
<organism evidence="1 2">
    <name type="scientific">Jeotgalibaca arthritidis</name>
    <dbReference type="NCBI Taxonomy" id="1868794"/>
    <lineage>
        <taxon>Bacteria</taxon>
        <taxon>Bacillati</taxon>
        <taxon>Bacillota</taxon>
        <taxon>Bacilli</taxon>
        <taxon>Lactobacillales</taxon>
        <taxon>Carnobacteriaceae</taxon>
        <taxon>Jeotgalibaca</taxon>
    </lineage>
</organism>